<protein>
    <submittedName>
        <fullName evidence="1">Uncharacterized protein</fullName>
    </submittedName>
</protein>
<sequence length="70" mass="7932">MSTEKLAAQLETRIFYFTIVDQKPNQIQISMYGTPYTLIKGEEAWHNGNSNQMNMSQPLIDAVVKVVLGE</sequence>
<dbReference type="OrthoDB" id="799641at2"/>
<dbReference type="AlphaFoldDB" id="A0A1S9PF17"/>
<evidence type="ECO:0000313" key="1">
    <source>
        <dbReference type="EMBL" id="OOQ59554.1"/>
    </source>
</evidence>
<keyword evidence="2" id="KW-1185">Reference proteome</keyword>
<name>A0A1S9PF17_9SPHI</name>
<accession>A0A1S9PF17</accession>
<proteinExistence type="predicted"/>
<gene>
    <name evidence="1" type="ORF">BC343_05130</name>
</gene>
<comment type="caution">
    <text evidence="1">The sequence shown here is derived from an EMBL/GenBank/DDBJ whole genome shotgun (WGS) entry which is preliminary data.</text>
</comment>
<dbReference type="Proteomes" id="UP000189739">
    <property type="component" value="Unassembled WGS sequence"/>
</dbReference>
<dbReference type="RefSeq" id="WP_078348290.1">
    <property type="nucleotide sequence ID" value="NZ_MBTF01000012.1"/>
</dbReference>
<dbReference type="EMBL" id="MBTF01000012">
    <property type="protein sequence ID" value="OOQ59554.1"/>
    <property type="molecule type" value="Genomic_DNA"/>
</dbReference>
<reference evidence="1 2" key="1">
    <citation type="submission" date="2016-07" db="EMBL/GenBank/DDBJ databases">
        <title>Genomic analysis of zinc-resistant bacterium Mucilaginibacter pedocola TBZ30.</title>
        <authorList>
            <person name="Huang J."/>
            <person name="Tang J."/>
        </authorList>
    </citation>
    <scope>NUCLEOTIDE SEQUENCE [LARGE SCALE GENOMIC DNA]</scope>
    <source>
        <strain evidence="1 2">TBZ30</strain>
    </source>
</reference>
<organism evidence="1 2">
    <name type="scientific">Mucilaginibacter pedocola</name>
    <dbReference type="NCBI Taxonomy" id="1792845"/>
    <lineage>
        <taxon>Bacteria</taxon>
        <taxon>Pseudomonadati</taxon>
        <taxon>Bacteroidota</taxon>
        <taxon>Sphingobacteriia</taxon>
        <taxon>Sphingobacteriales</taxon>
        <taxon>Sphingobacteriaceae</taxon>
        <taxon>Mucilaginibacter</taxon>
    </lineage>
</organism>
<evidence type="ECO:0000313" key="2">
    <source>
        <dbReference type="Proteomes" id="UP000189739"/>
    </source>
</evidence>